<sequence length="388" mass="42319">MSSLRLLVLLLPLLSHSSPTPHKRKVRRNNCKPTSSSLSNINLVASPPTSSSVSDTPTSLAAVGVTSDSTIRPVTASSASGTDASSASKEGSEASSIVPVVYTNPLQTSTTASSTSSVGAGIGWAPQEGDSAPIAQFFTPESGVKWWFNWAKNWNQGVMQSDGVQIDGQFIPMLFDSVTLASDIPLEDGMTELMGYNEPDLKDKAVAAYLEPKKAAELWKPQITQIREQYPSIKVHSPVVASNTTWLKAFFEGICPDNTAEEAWGDCAYKPDYVSQHVYSTNAGHFRGAVQQYYKTFGLPIVLSEWACHDWSEDGHKATVDEVSEFMEETMGWLDEQDYVVKYAWFGTARSADHLHGVSETNRLMDENGNITPLYVSLSHIQRPARSG</sequence>
<dbReference type="OrthoDB" id="5959761at2759"/>
<protein>
    <recommendedName>
        <fullName evidence="3">Asl1-like glycosyl hydrolase catalytic domain-containing protein</fullName>
    </recommendedName>
</protein>
<evidence type="ECO:0000259" key="3">
    <source>
        <dbReference type="Pfam" id="PF11790"/>
    </source>
</evidence>
<dbReference type="PANTHER" id="PTHR34154:SF3">
    <property type="entry name" value="ALKALI-SENSITIVE LINKAGE PROTEIN 1"/>
    <property type="match status" value="1"/>
</dbReference>
<dbReference type="PANTHER" id="PTHR34154">
    <property type="entry name" value="ALKALI-SENSITIVE LINKAGE PROTEIN 1"/>
    <property type="match status" value="1"/>
</dbReference>
<feature type="signal peptide" evidence="2">
    <location>
        <begin position="1"/>
        <end position="17"/>
    </location>
</feature>
<dbReference type="GO" id="GO:0009277">
    <property type="term" value="C:fungal-type cell wall"/>
    <property type="evidence" value="ECO:0007669"/>
    <property type="project" value="TreeGrafter"/>
</dbReference>
<keyword evidence="5" id="KW-1185">Reference proteome</keyword>
<gene>
    <name evidence="4" type="ORF">I316_02030</name>
</gene>
<evidence type="ECO:0000313" key="4">
    <source>
        <dbReference type="EMBL" id="OCF36158.1"/>
    </source>
</evidence>
<dbReference type="EMBL" id="KI669496">
    <property type="protein sequence ID" value="OCF36158.1"/>
    <property type="molecule type" value="Genomic_DNA"/>
</dbReference>
<organism evidence="4 5">
    <name type="scientific">Kwoniella heveanensis BCC8398</name>
    <dbReference type="NCBI Taxonomy" id="1296120"/>
    <lineage>
        <taxon>Eukaryota</taxon>
        <taxon>Fungi</taxon>
        <taxon>Dikarya</taxon>
        <taxon>Basidiomycota</taxon>
        <taxon>Agaricomycotina</taxon>
        <taxon>Tremellomycetes</taxon>
        <taxon>Tremellales</taxon>
        <taxon>Cryptococcaceae</taxon>
        <taxon>Kwoniella</taxon>
    </lineage>
</organism>
<dbReference type="GO" id="GO:0071966">
    <property type="term" value="P:fungal-type cell wall polysaccharide metabolic process"/>
    <property type="evidence" value="ECO:0007669"/>
    <property type="project" value="TreeGrafter"/>
</dbReference>
<evidence type="ECO:0000256" key="2">
    <source>
        <dbReference type="SAM" id="SignalP"/>
    </source>
</evidence>
<feature type="compositionally biased region" description="Basic residues" evidence="1">
    <location>
        <begin position="21"/>
        <end position="30"/>
    </location>
</feature>
<dbReference type="InterPro" id="IPR017853">
    <property type="entry name" value="GH"/>
</dbReference>
<evidence type="ECO:0000313" key="5">
    <source>
        <dbReference type="Proteomes" id="UP000092666"/>
    </source>
</evidence>
<dbReference type="SUPFAM" id="SSF51445">
    <property type="entry name" value="(Trans)glycosidases"/>
    <property type="match status" value="1"/>
</dbReference>
<dbReference type="STRING" id="1296120.A0A1B9GYP5"/>
<feature type="domain" description="Asl1-like glycosyl hydrolase catalytic" evidence="3">
    <location>
        <begin position="130"/>
        <end position="374"/>
    </location>
</feature>
<dbReference type="AlphaFoldDB" id="A0A1B9GYP5"/>
<dbReference type="InterPro" id="IPR053183">
    <property type="entry name" value="ASL1"/>
</dbReference>
<dbReference type="Pfam" id="PF11790">
    <property type="entry name" value="Glyco_hydro_cc"/>
    <property type="match status" value="1"/>
</dbReference>
<feature type="compositionally biased region" description="Low complexity" evidence="1">
    <location>
        <begin position="46"/>
        <end position="57"/>
    </location>
</feature>
<reference evidence="5" key="2">
    <citation type="submission" date="2013-12" db="EMBL/GenBank/DDBJ databases">
        <title>Evolution of pathogenesis and genome organization in the Tremellales.</title>
        <authorList>
            <person name="Cuomo C."/>
            <person name="Litvintseva A."/>
            <person name="Heitman J."/>
            <person name="Chen Y."/>
            <person name="Sun S."/>
            <person name="Springer D."/>
            <person name="Dromer F."/>
            <person name="Young S."/>
            <person name="Zeng Q."/>
            <person name="Chapman S."/>
            <person name="Gujja S."/>
            <person name="Saif S."/>
            <person name="Birren B."/>
        </authorList>
    </citation>
    <scope>NUCLEOTIDE SEQUENCE [LARGE SCALE GENOMIC DNA]</scope>
    <source>
        <strain evidence="5">BCC8398</strain>
    </source>
</reference>
<feature type="region of interest" description="Disordered" evidence="1">
    <location>
        <begin position="18"/>
        <end position="57"/>
    </location>
</feature>
<dbReference type="InterPro" id="IPR024655">
    <property type="entry name" value="Asl1_glyco_hydro_catalytic"/>
</dbReference>
<feature type="chain" id="PRO_5008627438" description="Asl1-like glycosyl hydrolase catalytic domain-containing protein" evidence="2">
    <location>
        <begin position="18"/>
        <end position="388"/>
    </location>
</feature>
<feature type="compositionally biased region" description="Polar residues" evidence="1">
    <location>
        <begin position="31"/>
        <end position="43"/>
    </location>
</feature>
<dbReference type="Proteomes" id="UP000092666">
    <property type="component" value="Unassembled WGS sequence"/>
</dbReference>
<keyword evidence="2" id="KW-0732">Signal</keyword>
<accession>A0A1B9GYP5</accession>
<dbReference type="Gene3D" id="3.20.20.80">
    <property type="entry name" value="Glycosidases"/>
    <property type="match status" value="1"/>
</dbReference>
<proteinExistence type="predicted"/>
<name>A0A1B9GYP5_9TREE</name>
<reference evidence="4 5" key="1">
    <citation type="submission" date="2013-07" db="EMBL/GenBank/DDBJ databases">
        <title>The Genome Sequence of Cryptococcus heveanensis BCC8398.</title>
        <authorList>
            <consortium name="The Broad Institute Genome Sequencing Platform"/>
            <person name="Cuomo C."/>
            <person name="Litvintseva A."/>
            <person name="Chen Y."/>
            <person name="Heitman J."/>
            <person name="Sun S."/>
            <person name="Springer D."/>
            <person name="Dromer F."/>
            <person name="Young S.K."/>
            <person name="Zeng Q."/>
            <person name="Gargeya S."/>
            <person name="Fitzgerald M."/>
            <person name="Abouelleil A."/>
            <person name="Alvarado L."/>
            <person name="Berlin A.M."/>
            <person name="Chapman S.B."/>
            <person name="Dewar J."/>
            <person name="Goldberg J."/>
            <person name="Griggs A."/>
            <person name="Gujja S."/>
            <person name="Hansen M."/>
            <person name="Howarth C."/>
            <person name="Imamovic A."/>
            <person name="Larimer J."/>
            <person name="McCowan C."/>
            <person name="Murphy C."/>
            <person name="Pearson M."/>
            <person name="Priest M."/>
            <person name="Roberts A."/>
            <person name="Saif S."/>
            <person name="Shea T."/>
            <person name="Sykes S."/>
            <person name="Wortman J."/>
            <person name="Nusbaum C."/>
            <person name="Birren B."/>
        </authorList>
    </citation>
    <scope>NUCLEOTIDE SEQUENCE [LARGE SCALE GENOMIC DNA]</scope>
    <source>
        <strain evidence="4 5">BCC8398</strain>
    </source>
</reference>
<evidence type="ECO:0000256" key="1">
    <source>
        <dbReference type="SAM" id="MobiDB-lite"/>
    </source>
</evidence>